<sequence length="202" mass="23593">FMLNYGRLIGKIHHLTKQYQLPNDDWKRPLWDDPIMTDATDTLPQLDPAAMKLAIANLATLRQLSTPPDSYGMIHQDAHTGNLFVDENGRITLFDFDDCVYGHFINDIAIVLFYAITNRPDPTAFCAEFWPLFWCGYCEENRLDAAWLKEIPHFMKLREHQLYGIIRRDIPDYGGEGWLADFMRGRQENILAERPYIDFDFS</sequence>
<evidence type="ECO:0000259" key="2">
    <source>
        <dbReference type="Pfam" id="PF01636"/>
    </source>
</evidence>
<organism evidence="3">
    <name type="scientific">hydrothermal vent metagenome</name>
    <dbReference type="NCBI Taxonomy" id="652676"/>
    <lineage>
        <taxon>unclassified sequences</taxon>
        <taxon>metagenomes</taxon>
        <taxon>ecological metagenomes</taxon>
    </lineage>
</organism>
<gene>
    <name evidence="3" type="ORF">MNBD_CHLOROFLEXI01-2981</name>
</gene>
<dbReference type="InterPro" id="IPR011009">
    <property type="entry name" value="Kinase-like_dom_sf"/>
</dbReference>
<dbReference type="InterPro" id="IPR002575">
    <property type="entry name" value="Aminoglycoside_PTrfase"/>
</dbReference>
<dbReference type="InterPro" id="IPR050249">
    <property type="entry name" value="Pseudomonas-type_ThrB"/>
</dbReference>
<dbReference type="Pfam" id="PF01636">
    <property type="entry name" value="APH"/>
    <property type="match status" value="1"/>
</dbReference>
<feature type="non-terminal residue" evidence="3">
    <location>
        <position position="1"/>
    </location>
</feature>
<dbReference type="PANTHER" id="PTHR21064">
    <property type="entry name" value="AMINOGLYCOSIDE PHOSPHOTRANSFERASE DOMAIN-CONTAINING PROTEIN-RELATED"/>
    <property type="match status" value="1"/>
</dbReference>
<accession>A0A3B0V9G6</accession>
<feature type="domain" description="Aminoglycoside phosphotransferase" evidence="2">
    <location>
        <begin position="5"/>
        <end position="122"/>
    </location>
</feature>
<evidence type="ECO:0000256" key="1">
    <source>
        <dbReference type="ARBA" id="ARBA00038240"/>
    </source>
</evidence>
<dbReference type="AlphaFoldDB" id="A0A3B0V9G6"/>
<reference evidence="3" key="1">
    <citation type="submission" date="2018-06" db="EMBL/GenBank/DDBJ databases">
        <authorList>
            <person name="Zhirakovskaya E."/>
        </authorList>
    </citation>
    <scope>NUCLEOTIDE SEQUENCE</scope>
</reference>
<protein>
    <recommendedName>
        <fullName evidence="2">Aminoglycoside phosphotransferase domain-containing protein</fullName>
    </recommendedName>
</protein>
<dbReference type="Gene3D" id="3.90.1200.10">
    <property type="match status" value="1"/>
</dbReference>
<evidence type="ECO:0000313" key="3">
    <source>
        <dbReference type="EMBL" id="VAW33519.1"/>
    </source>
</evidence>
<dbReference type="GO" id="GO:0004413">
    <property type="term" value="F:homoserine kinase activity"/>
    <property type="evidence" value="ECO:0007669"/>
    <property type="project" value="TreeGrafter"/>
</dbReference>
<dbReference type="EMBL" id="UOEU01000458">
    <property type="protein sequence ID" value="VAW33519.1"/>
    <property type="molecule type" value="Genomic_DNA"/>
</dbReference>
<name>A0A3B0V9G6_9ZZZZ</name>
<dbReference type="SUPFAM" id="SSF56112">
    <property type="entry name" value="Protein kinase-like (PK-like)"/>
    <property type="match status" value="1"/>
</dbReference>
<dbReference type="GO" id="GO:0009088">
    <property type="term" value="P:threonine biosynthetic process"/>
    <property type="evidence" value="ECO:0007669"/>
    <property type="project" value="TreeGrafter"/>
</dbReference>
<dbReference type="PANTHER" id="PTHR21064:SF6">
    <property type="entry name" value="AMINOGLYCOSIDE PHOSPHOTRANSFERASE DOMAIN-CONTAINING PROTEIN"/>
    <property type="match status" value="1"/>
</dbReference>
<proteinExistence type="inferred from homology"/>
<comment type="similarity">
    <text evidence="1">Belongs to the pseudomonas-type ThrB family.</text>
</comment>